<evidence type="ECO:0000256" key="4">
    <source>
        <dbReference type="ARBA" id="ARBA00022833"/>
    </source>
</evidence>
<organism evidence="7 8">
    <name type="scientific">Pisolithus microcarpus 441</name>
    <dbReference type="NCBI Taxonomy" id="765257"/>
    <lineage>
        <taxon>Eukaryota</taxon>
        <taxon>Fungi</taxon>
        <taxon>Dikarya</taxon>
        <taxon>Basidiomycota</taxon>
        <taxon>Agaricomycotina</taxon>
        <taxon>Agaricomycetes</taxon>
        <taxon>Agaricomycetidae</taxon>
        <taxon>Boletales</taxon>
        <taxon>Sclerodermatineae</taxon>
        <taxon>Pisolithaceae</taxon>
        <taxon>Pisolithus</taxon>
    </lineage>
</organism>
<evidence type="ECO:0000256" key="5">
    <source>
        <dbReference type="ARBA" id="ARBA00023242"/>
    </source>
</evidence>
<evidence type="ECO:0000313" key="7">
    <source>
        <dbReference type="EMBL" id="KIK14983.1"/>
    </source>
</evidence>
<dbReference type="PANTHER" id="PTHR46481:SF10">
    <property type="entry name" value="ZINC FINGER BED DOMAIN-CONTAINING PROTEIN 39"/>
    <property type="match status" value="1"/>
</dbReference>
<dbReference type="PANTHER" id="PTHR46481">
    <property type="entry name" value="ZINC FINGER BED DOMAIN-CONTAINING PROTEIN 4"/>
    <property type="match status" value="1"/>
</dbReference>
<keyword evidence="5" id="KW-0539">Nucleus</keyword>
<dbReference type="GO" id="GO:0005634">
    <property type="term" value="C:nucleus"/>
    <property type="evidence" value="ECO:0007669"/>
    <property type="project" value="UniProtKB-SubCell"/>
</dbReference>
<evidence type="ECO:0000259" key="6">
    <source>
        <dbReference type="Pfam" id="PF05699"/>
    </source>
</evidence>
<name>A0A0C9Z4S2_9AGAM</name>
<evidence type="ECO:0000256" key="3">
    <source>
        <dbReference type="ARBA" id="ARBA00022771"/>
    </source>
</evidence>
<protein>
    <submittedName>
        <fullName evidence="7">Unplaced genomic scaffold scaffold_228, whole genome shotgun sequence</fullName>
    </submittedName>
</protein>
<dbReference type="GO" id="GO:0046983">
    <property type="term" value="F:protein dimerization activity"/>
    <property type="evidence" value="ECO:0007669"/>
    <property type="project" value="InterPro"/>
</dbReference>
<sequence>MDELDSYLATSVEDINVGDAIQWWSKRQSMYPHLSCMALDYLSTSIDIECLFSKGQVLMPYLHNCLSSQTMHVLLCLGHWSKLGLIKDKDLHKVISEQPELPGDDLAELELADGWDKIVT</sequence>
<evidence type="ECO:0000256" key="2">
    <source>
        <dbReference type="ARBA" id="ARBA00022723"/>
    </source>
</evidence>
<comment type="subcellular location">
    <subcellularLocation>
        <location evidence="1">Nucleus</location>
    </subcellularLocation>
</comment>
<accession>A0A0C9Z4S2</accession>
<proteinExistence type="predicted"/>
<dbReference type="InterPro" id="IPR052035">
    <property type="entry name" value="ZnF_BED_domain_contain"/>
</dbReference>
<reference evidence="7 8" key="1">
    <citation type="submission" date="2014-04" db="EMBL/GenBank/DDBJ databases">
        <authorList>
            <consortium name="DOE Joint Genome Institute"/>
            <person name="Kuo A."/>
            <person name="Kohler A."/>
            <person name="Costa M.D."/>
            <person name="Nagy L.G."/>
            <person name="Floudas D."/>
            <person name="Copeland A."/>
            <person name="Barry K.W."/>
            <person name="Cichocki N."/>
            <person name="Veneault-Fourrey C."/>
            <person name="LaButti K."/>
            <person name="Lindquist E.A."/>
            <person name="Lipzen A."/>
            <person name="Lundell T."/>
            <person name="Morin E."/>
            <person name="Murat C."/>
            <person name="Sun H."/>
            <person name="Tunlid A."/>
            <person name="Henrissat B."/>
            <person name="Grigoriev I.V."/>
            <person name="Hibbett D.S."/>
            <person name="Martin F."/>
            <person name="Nordberg H.P."/>
            <person name="Cantor M.N."/>
            <person name="Hua S.X."/>
        </authorList>
    </citation>
    <scope>NUCLEOTIDE SEQUENCE [LARGE SCALE GENOMIC DNA]</scope>
    <source>
        <strain evidence="7 8">441</strain>
    </source>
</reference>
<dbReference type="HOGENOM" id="CLU_009123_11_0_1"/>
<evidence type="ECO:0000313" key="8">
    <source>
        <dbReference type="Proteomes" id="UP000054018"/>
    </source>
</evidence>
<dbReference type="SUPFAM" id="SSF53098">
    <property type="entry name" value="Ribonuclease H-like"/>
    <property type="match status" value="1"/>
</dbReference>
<dbReference type="AlphaFoldDB" id="A0A0C9Z4S2"/>
<dbReference type="EMBL" id="KN833912">
    <property type="protein sequence ID" value="KIK14983.1"/>
    <property type="molecule type" value="Genomic_DNA"/>
</dbReference>
<keyword evidence="8" id="KW-1185">Reference proteome</keyword>
<dbReference type="OrthoDB" id="1715602at2759"/>
<reference evidence="8" key="2">
    <citation type="submission" date="2015-01" db="EMBL/GenBank/DDBJ databases">
        <title>Evolutionary Origins and Diversification of the Mycorrhizal Mutualists.</title>
        <authorList>
            <consortium name="DOE Joint Genome Institute"/>
            <consortium name="Mycorrhizal Genomics Consortium"/>
            <person name="Kohler A."/>
            <person name="Kuo A."/>
            <person name="Nagy L.G."/>
            <person name="Floudas D."/>
            <person name="Copeland A."/>
            <person name="Barry K.W."/>
            <person name="Cichocki N."/>
            <person name="Veneault-Fourrey C."/>
            <person name="LaButti K."/>
            <person name="Lindquist E.A."/>
            <person name="Lipzen A."/>
            <person name="Lundell T."/>
            <person name="Morin E."/>
            <person name="Murat C."/>
            <person name="Riley R."/>
            <person name="Ohm R."/>
            <person name="Sun H."/>
            <person name="Tunlid A."/>
            <person name="Henrissat B."/>
            <person name="Grigoriev I.V."/>
            <person name="Hibbett D.S."/>
            <person name="Martin F."/>
        </authorList>
    </citation>
    <scope>NUCLEOTIDE SEQUENCE [LARGE SCALE GENOMIC DNA]</scope>
    <source>
        <strain evidence="8">441</strain>
    </source>
</reference>
<keyword evidence="4" id="KW-0862">Zinc</keyword>
<dbReference type="Proteomes" id="UP000054018">
    <property type="component" value="Unassembled WGS sequence"/>
</dbReference>
<dbReference type="InterPro" id="IPR012337">
    <property type="entry name" value="RNaseH-like_sf"/>
</dbReference>
<keyword evidence="2" id="KW-0479">Metal-binding</keyword>
<keyword evidence="3" id="KW-0863">Zinc-finger</keyword>
<evidence type="ECO:0000256" key="1">
    <source>
        <dbReference type="ARBA" id="ARBA00004123"/>
    </source>
</evidence>
<dbReference type="Pfam" id="PF05699">
    <property type="entry name" value="Dimer_Tnp_hAT"/>
    <property type="match status" value="1"/>
</dbReference>
<dbReference type="InterPro" id="IPR008906">
    <property type="entry name" value="HATC_C_dom"/>
</dbReference>
<feature type="domain" description="HAT C-terminal dimerisation" evidence="6">
    <location>
        <begin position="3"/>
        <end position="80"/>
    </location>
</feature>
<gene>
    <name evidence="7" type="ORF">PISMIDRAFT_116034</name>
</gene>
<dbReference type="GO" id="GO:0008270">
    <property type="term" value="F:zinc ion binding"/>
    <property type="evidence" value="ECO:0007669"/>
    <property type="project" value="UniProtKB-KW"/>
</dbReference>